<gene>
    <name evidence="5" type="primary">RPS20B</name>
    <name evidence="5" type="ORF">SPIL2461_LOCUS20715</name>
</gene>
<comment type="similarity">
    <text evidence="1">Belongs to the universal ribosomal protein uS10 family.</text>
</comment>
<dbReference type="Pfam" id="PF00338">
    <property type="entry name" value="Ribosomal_S10"/>
    <property type="match status" value="1"/>
</dbReference>
<dbReference type="GO" id="GO:0006412">
    <property type="term" value="P:translation"/>
    <property type="evidence" value="ECO:0007669"/>
    <property type="project" value="InterPro"/>
</dbReference>
<evidence type="ECO:0000256" key="3">
    <source>
        <dbReference type="ARBA" id="ARBA00023274"/>
    </source>
</evidence>
<name>A0A812X588_SYMPI</name>
<dbReference type="InterPro" id="IPR027486">
    <property type="entry name" value="Ribosomal_uS10_dom"/>
</dbReference>
<protein>
    <submittedName>
        <fullName evidence="5">RPS20B protein</fullName>
    </submittedName>
</protein>
<dbReference type="EMBL" id="CAJNIZ010045604">
    <property type="protein sequence ID" value="CAE7724752.1"/>
    <property type="molecule type" value="Genomic_DNA"/>
</dbReference>
<dbReference type="GO" id="GO:0005840">
    <property type="term" value="C:ribosome"/>
    <property type="evidence" value="ECO:0007669"/>
    <property type="project" value="UniProtKB-KW"/>
</dbReference>
<dbReference type="SUPFAM" id="SSF54999">
    <property type="entry name" value="Ribosomal protein S10"/>
    <property type="match status" value="1"/>
</dbReference>
<proteinExistence type="inferred from homology"/>
<organism evidence="5 6">
    <name type="scientific">Symbiodinium pilosum</name>
    <name type="common">Dinoflagellate</name>
    <dbReference type="NCBI Taxonomy" id="2952"/>
    <lineage>
        <taxon>Eukaryota</taxon>
        <taxon>Sar</taxon>
        <taxon>Alveolata</taxon>
        <taxon>Dinophyceae</taxon>
        <taxon>Suessiales</taxon>
        <taxon>Symbiodiniaceae</taxon>
        <taxon>Symbiodinium</taxon>
    </lineage>
</organism>
<evidence type="ECO:0000259" key="4">
    <source>
        <dbReference type="Pfam" id="PF00338"/>
    </source>
</evidence>
<keyword evidence="6" id="KW-1185">Reference proteome</keyword>
<dbReference type="InterPro" id="IPR036838">
    <property type="entry name" value="Ribosomal_uS10_dom_sf"/>
</dbReference>
<reference evidence="5" key="1">
    <citation type="submission" date="2021-02" db="EMBL/GenBank/DDBJ databases">
        <authorList>
            <person name="Dougan E. K."/>
            <person name="Rhodes N."/>
            <person name="Thang M."/>
            <person name="Chan C."/>
        </authorList>
    </citation>
    <scope>NUCLEOTIDE SEQUENCE</scope>
</reference>
<sequence>GHLRSRLLIVKAMATKPVKSLESEEQRLHRIRITLSSRDVRALEKVCTDLVTGAKAKELKVAGPV</sequence>
<evidence type="ECO:0000313" key="6">
    <source>
        <dbReference type="Proteomes" id="UP000649617"/>
    </source>
</evidence>
<comment type="caution">
    <text evidence="5">The sequence shown here is derived from an EMBL/GenBank/DDBJ whole genome shotgun (WGS) entry which is preliminary data.</text>
</comment>
<keyword evidence="3" id="KW-0687">Ribonucleoprotein</keyword>
<dbReference type="Proteomes" id="UP000649617">
    <property type="component" value="Unassembled WGS sequence"/>
</dbReference>
<dbReference type="Gene3D" id="3.30.70.600">
    <property type="entry name" value="Ribosomal protein S10 domain"/>
    <property type="match status" value="1"/>
</dbReference>
<dbReference type="PANTHER" id="PTHR11700">
    <property type="entry name" value="30S RIBOSOMAL PROTEIN S10 FAMILY MEMBER"/>
    <property type="match status" value="1"/>
</dbReference>
<evidence type="ECO:0000313" key="5">
    <source>
        <dbReference type="EMBL" id="CAE7724752.1"/>
    </source>
</evidence>
<dbReference type="AlphaFoldDB" id="A0A812X588"/>
<feature type="non-terminal residue" evidence="5">
    <location>
        <position position="65"/>
    </location>
</feature>
<evidence type="ECO:0000256" key="1">
    <source>
        <dbReference type="ARBA" id="ARBA00007102"/>
    </source>
</evidence>
<keyword evidence="2" id="KW-0689">Ribosomal protein</keyword>
<feature type="domain" description="Small ribosomal subunit protein uS10" evidence="4">
    <location>
        <begin position="32"/>
        <end position="65"/>
    </location>
</feature>
<dbReference type="GO" id="GO:0003735">
    <property type="term" value="F:structural constituent of ribosome"/>
    <property type="evidence" value="ECO:0007669"/>
    <property type="project" value="InterPro"/>
</dbReference>
<feature type="non-terminal residue" evidence="5">
    <location>
        <position position="1"/>
    </location>
</feature>
<dbReference type="InterPro" id="IPR001848">
    <property type="entry name" value="Ribosomal_uS10"/>
</dbReference>
<evidence type="ECO:0000256" key="2">
    <source>
        <dbReference type="ARBA" id="ARBA00022980"/>
    </source>
</evidence>
<accession>A0A812X588</accession>
<dbReference type="OrthoDB" id="10248551at2759"/>
<dbReference type="GO" id="GO:1990904">
    <property type="term" value="C:ribonucleoprotein complex"/>
    <property type="evidence" value="ECO:0007669"/>
    <property type="project" value="UniProtKB-KW"/>
</dbReference>